<dbReference type="GO" id="GO:0016020">
    <property type="term" value="C:membrane"/>
    <property type="evidence" value="ECO:0007669"/>
    <property type="project" value="InterPro"/>
</dbReference>
<dbReference type="InterPro" id="IPR003660">
    <property type="entry name" value="HAMP_dom"/>
</dbReference>
<evidence type="ECO:0000256" key="2">
    <source>
        <dbReference type="ARBA" id="ARBA00029447"/>
    </source>
</evidence>
<comment type="similarity">
    <text evidence="2">Belongs to the methyl-accepting chemotaxis (MCP) protein family.</text>
</comment>
<dbReference type="CDD" id="cd06225">
    <property type="entry name" value="HAMP"/>
    <property type="match status" value="1"/>
</dbReference>
<evidence type="ECO:0000256" key="1">
    <source>
        <dbReference type="ARBA" id="ARBA00023224"/>
    </source>
</evidence>
<dbReference type="EMBL" id="HE663493">
    <property type="protein sequence ID" value="CCG08717.1"/>
    <property type="molecule type" value="Genomic_DNA"/>
</dbReference>
<dbReference type="Gene3D" id="1.10.287.950">
    <property type="entry name" value="Methyl-accepting chemotaxis protein"/>
    <property type="match status" value="1"/>
</dbReference>
<organism evidence="7 8">
    <name type="scientific">Pararhodospirillum photometricum DSM 122</name>
    <dbReference type="NCBI Taxonomy" id="1150469"/>
    <lineage>
        <taxon>Bacteria</taxon>
        <taxon>Pseudomonadati</taxon>
        <taxon>Pseudomonadota</taxon>
        <taxon>Alphaproteobacteria</taxon>
        <taxon>Rhodospirillales</taxon>
        <taxon>Rhodospirillaceae</taxon>
        <taxon>Pararhodospirillum</taxon>
    </lineage>
</organism>
<dbReference type="OrthoDB" id="7260004at2"/>
<dbReference type="Gene3D" id="1.10.8.500">
    <property type="entry name" value="HAMP domain in histidine kinase"/>
    <property type="match status" value="1"/>
</dbReference>
<dbReference type="STRING" id="1150469.RSPPHO_02091"/>
<keyword evidence="8" id="KW-1185">Reference proteome</keyword>
<dbReference type="Proteomes" id="UP000033220">
    <property type="component" value="Chromosome DSM 122"/>
</dbReference>
<keyword evidence="1 3" id="KW-0807">Transducer</keyword>
<evidence type="ECO:0000259" key="6">
    <source>
        <dbReference type="PROSITE" id="PS50885"/>
    </source>
</evidence>
<protein>
    <submittedName>
        <fullName evidence="7">Chemotaxis sensory transducer</fullName>
    </submittedName>
</protein>
<dbReference type="AlphaFoldDB" id="H6SL52"/>
<dbReference type="KEGG" id="rpm:RSPPHO_02091"/>
<evidence type="ECO:0000313" key="7">
    <source>
        <dbReference type="EMBL" id="CCG08717.1"/>
    </source>
</evidence>
<dbReference type="PROSITE" id="PS50885">
    <property type="entry name" value="HAMP"/>
    <property type="match status" value="1"/>
</dbReference>
<dbReference type="Pfam" id="PF00015">
    <property type="entry name" value="MCPsignal"/>
    <property type="match status" value="1"/>
</dbReference>
<dbReference type="HOGENOM" id="CLU_000445_107_27_5"/>
<evidence type="ECO:0000256" key="4">
    <source>
        <dbReference type="SAM" id="Phobius"/>
    </source>
</evidence>
<dbReference type="PATRIC" id="fig|1150469.3.peg.2356"/>
<feature type="domain" description="Methyl-accepting transducer" evidence="5">
    <location>
        <begin position="437"/>
        <end position="673"/>
    </location>
</feature>
<gene>
    <name evidence="7" type="ORF">RSPPHO_02091</name>
</gene>
<evidence type="ECO:0000259" key="5">
    <source>
        <dbReference type="PROSITE" id="PS50111"/>
    </source>
</evidence>
<reference evidence="7 8" key="1">
    <citation type="submission" date="2012-02" db="EMBL/GenBank/DDBJ databases">
        <title>Shotgun genome sequence of Phaeospirillum photometricum DSM 122.</title>
        <authorList>
            <person name="Duquesne K."/>
            <person name="Sturgis J."/>
        </authorList>
    </citation>
    <scope>NUCLEOTIDE SEQUENCE [LARGE SCALE GENOMIC DNA]</scope>
    <source>
        <strain evidence="8">DSM122</strain>
    </source>
</reference>
<feature type="transmembrane region" description="Helical" evidence="4">
    <location>
        <begin position="7"/>
        <end position="30"/>
    </location>
</feature>
<accession>H6SL52</accession>
<keyword evidence="4" id="KW-0472">Membrane</keyword>
<dbReference type="SUPFAM" id="SSF58104">
    <property type="entry name" value="Methyl-accepting chemotaxis protein (MCP) signaling domain"/>
    <property type="match status" value="1"/>
</dbReference>
<keyword evidence="4" id="KW-1133">Transmembrane helix</keyword>
<dbReference type="PANTHER" id="PTHR32089:SF112">
    <property type="entry name" value="LYSOZYME-LIKE PROTEIN-RELATED"/>
    <property type="match status" value="1"/>
</dbReference>
<dbReference type="GO" id="GO:0007165">
    <property type="term" value="P:signal transduction"/>
    <property type="evidence" value="ECO:0007669"/>
    <property type="project" value="UniProtKB-KW"/>
</dbReference>
<keyword evidence="4" id="KW-0812">Transmembrane</keyword>
<dbReference type="SMART" id="SM00304">
    <property type="entry name" value="HAMP"/>
    <property type="match status" value="2"/>
</dbReference>
<evidence type="ECO:0000256" key="3">
    <source>
        <dbReference type="PROSITE-ProRule" id="PRU00284"/>
    </source>
</evidence>
<dbReference type="PANTHER" id="PTHR32089">
    <property type="entry name" value="METHYL-ACCEPTING CHEMOTAXIS PROTEIN MCPB"/>
    <property type="match status" value="1"/>
</dbReference>
<name>H6SL52_PARPM</name>
<dbReference type="Pfam" id="PF00672">
    <property type="entry name" value="HAMP"/>
    <property type="match status" value="1"/>
</dbReference>
<proteinExistence type="inferred from homology"/>
<dbReference type="eggNOG" id="COG0840">
    <property type="taxonomic scope" value="Bacteria"/>
</dbReference>
<dbReference type="InterPro" id="IPR004089">
    <property type="entry name" value="MCPsignal_dom"/>
</dbReference>
<dbReference type="SMART" id="SM00283">
    <property type="entry name" value="MA"/>
    <property type="match status" value="1"/>
</dbReference>
<dbReference type="PROSITE" id="PS50111">
    <property type="entry name" value="CHEMOTAXIS_TRANSDUC_2"/>
    <property type="match status" value="1"/>
</dbReference>
<sequence>MSIRRTLMLFILVMGLVPCVIGGFLVAHAVSDVVRMSEALNRLALIRGAASLHQGLSVMRSAAVAAVSSVAPGQADALNLGAKRQAVAEAMTALTGAVEGATAGLADGAELKTAVAKLATQVGGLQAFLDAQLRLDLGRRDPGAVARIVEAVGGASGGAVDVIRAQSFQVAQVDGVASLAVDTASSLLEARFVGGRAVQALQILVMAKAPVPLDKRIEIERLYGNVLGLSALLSETEKSAQTPETLRRALAAMRTGWLEPTLKDIDDQRAFFDSGAFSLEGSELINRFVTRLSYFVAARDAAYEDARIHLEDLKIEGQLSLAWSLAAIALALGVAAWVLRVVQGRVSAPLAALAATVGRIAEGARGQAIPYAERSDEIGVLAQSLRVLQDKSAEADRLGREKAVHQGRQEQRAQALDKLTEGFETTVSGVLRQVSVAAEALTGTAGSLQVSVEQTNRQAGQVSEAAGSASVTVETVAEAAGELAASISEIGRQVTQASAVSRTAAEEAGRTDEIVRSLAEGSTRIGDVIRLINDIASQTNLLALNATIEAARAGEAGKGFAVVAGEVKTLANQTARATDEITAQISALQGATTEATAAIAGIASRINEIHHIASGIAAAVEEQSAATAAIAHSVQQTSAGTRAITASIGGVTAASAQTGQASGQVLRAARTLEDEARHLKEIVDHFLIGVRAA</sequence>
<dbReference type="RefSeq" id="WP_014415351.1">
    <property type="nucleotide sequence ID" value="NC_017059.1"/>
</dbReference>
<feature type="domain" description="HAMP" evidence="6">
    <location>
        <begin position="344"/>
        <end position="397"/>
    </location>
</feature>
<evidence type="ECO:0000313" key="8">
    <source>
        <dbReference type="Proteomes" id="UP000033220"/>
    </source>
</evidence>